<dbReference type="Proteomes" id="UP000245992">
    <property type="component" value="Unassembled WGS sequence"/>
</dbReference>
<dbReference type="AlphaFoldDB" id="A0A2T7T9H6"/>
<dbReference type="InterPro" id="IPR050249">
    <property type="entry name" value="Pseudomonas-type_ThrB"/>
</dbReference>
<comment type="similarity">
    <text evidence="1">Belongs to the pseudomonas-type ThrB family.</text>
</comment>
<protein>
    <recommendedName>
        <fullName evidence="2">Aminoglycoside phosphotransferase domain-containing protein</fullName>
    </recommendedName>
</protein>
<keyword evidence="4" id="KW-1185">Reference proteome</keyword>
<evidence type="ECO:0000313" key="3">
    <source>
        <dbReference type="EMBL" id="PVE11768.1"/>
    </source>
</evidence>
<evidence type="ECO:0000259" key="2">
    <source>
        <dbReference type="Pfam" id="PF01636"/>
    </source>
</evidence>
<proteinExistence type="inferred from homology"/>
<evidence type="ECO:0000313" key="4">
    <source>
        <dbReference type="Proteomes" id="UP000245992"/>
    </source>
</evidence>
<dbReference type="PANTHER" id="PTHR21064">
    <property type="entry name" value="AMINOGLYCOSIDE PHOSPHOTRANSFERASE DOMAIN-CONTAINING PROTEIN-RELATED"/>
    <property type="match status" value="1"/>
</dbReference>
<organism evidence="3 4">
    <name type="scientific">Streptomyces scopuliridis RB72</name>
    <dbReference type="NCBI Taxonomy" id="1440053"/>
    <lineage>
        <taxon>Bacteria</taxon>
        <taxon>Bacillati</taxon>
        <taxon>Actinomycetota</taxon>
        <taxon>Actinomycetes</taxon>
        <taxon>Kitasatosporales</taxon>
        <taxon>Streptomycetaceae</taxon>
        <taxon>Streptomyces</taxon>
    </lineage>
</organism>
<dbReference type="InterPro" id="IPR011009">
    <property type="entry name" value="Kinase-like_dom_sf"/>
</dbReference>
<dbReference type="RefSeq" id="WP_030355266.1">
    <property type="nucleotide sequence ID" value="NZ_AZSP01000128.1"/>
</dbReference>
<dbReference type="STRING" id="1440053.GCA_000718095_06347"/>
<gene>
    <name evidence="3" type="ORF">Y717_15720</name>
</gene>
<sequence length="326" mass="34990">MNRATHGADRLAAVLEREFGLSGAADVTHVYSEADATYIVSGPSGPTHVLKVAAPGRIADVTLQVSLLAHVERSDPGIPVPRVVPTRRGEPFCRTVVGGESRLVHLSTFLAGRPLELAALNSRLVTDIATTQHRLQAVLESFPDAGAVVPVRHPWALDAVLDYPPLVEEHLDAGQRAYAESVTARYAALAAGPAARLPRQVIHGDFNLSNLLTAGRRVSGVIDFGDCVIGPRVHDVAIALAYLAMRDIGARARFSAEYCDRLAALGGLDEDERAMLPLLIAARVVMVLALGRDTARRSPDRAEYALRYDAPAADLLRALRDEEADK</sequence>
<reference evidence="3 4" key="1">
    <citation type="submission" date="2013-12" db="EMBL/GenBank/DDBJ databases">
        <title>Annotated genome of Streptomyces scopuliridis.</title>
        <authorList>
            <person name="Olson J.B."/>
        </authorList>
    </citation>
    <scope>NUCLEOTIDE SEQUENCE [LARGE SCALE GENOMIC DNA]</scope>
    <source>
        <strain evidence="3 4">RB72</strain>
    </source>
</reference>
<evidence type="ECO:0000256" key="1">
    <source>
        <dbReference type="ARBA" id="ARBA00038240"/>
    </source>
</evidence>
<dbReference type="GO" id="GO:0019202">
    <property type="term" value="F:amino acid kinase activity"/>
    <property type="evidence" value="ECO:0007669"/>
    <property type="project" value="TreeGrafter"/>
</dbReference>
<dbReference type="EMBL" id="AZSP01000128">
    <property type="protein sequence ID" value="PVE11768.1"/>
    <property type="molecule type" value="Genomic_DNA"/>
</dbReference>
<dbReference type="InterPro" id="IPR002575">
    <property type="entry name" value="Aminoglycoside_PTrfase"/>
</dbReference>
<name>A0A2T7T9H6_9ACTN</name>
<comment type="caution">
    <text evidence="3">The sequence shown here is derived from an EMBL/GenBank/DDBJ whole genome shotgun (WGS) entry which is preliminary data.</text>
</comment>
<accession>A0A2T7T9H6</accession>
<feature type="domain" description="Aminoglycoside phosphotransferase" evidence="2">
    <location>
        <begin position="34"/>
        <end position="259"/>
    </location>
</feature>
<dbReference type="PANTHER" id="PTHR21064:SF6">
    <property type="entry name" value="AMINOGLYCOSIDE PHOSPHOTRANSFERASE DOMAIN-CONTAINING PROTEIN"/>
    <property type="match status" value="1"/>
</dbReference>
<dbReference type="Pfam" id="PF01636">
    <property type="entry name" value="APH"/>
    <property type="match status" value="1"/>
</dbReference>
<dbReference type="Gene3D" id="3.90.1200.10">
    <property type="match status" value="1"/>
</dbReference>
<dbReference type="SUPFAM" id="SSF56112">
    <property type="entry name" value="Protein kinase-like (PK-like)"/>
    <property type="match status" value="1"/>
</dbReference>